<evidence type="ECO:0000259" key="1">
    <source>
        <dbReference type="Pfam" id="PF06985"/>
    </source>
</evidence>
<evidence type="ECO:0000313" key="3">
    <source>
        <dbReference type="Proteomes" id="UP001172673"/>
    </source>
</evidence>
<gene>
    <name evidence="2" type="ORF">H2200_012859</name>
</gene>
<keyword evidence="3" id="KW-1185">Reference proteome</keyword>
<dbReference type="AlphaFoldDB" id="A0AA38WWY1"/>
<reference evidence="2" key="1">
    <citation type="submission" date="2022-10" db="EMBL/GenBank/DDBJ databases">
        <title>Culturing micro-colonial fungi from biological soil crusts in the Mojave desert and describing Neophaeococcomyces mojavensis, and introducing the new genera and species Taxawa tesnikishii.</title>
        <authorList>
            <person name="Kurbessoian T."/>
            <person name="Stajich J.E."/>
        </authorList>
    </citation>
    <scope>NUCLEOTIDE SEQUENCE</scope>
    <source>
        <strain evidence="2">TK_41</strain>
    </source>
</reference>
<dbReference type="PANTHER" id="PTHR24148">
    <property type="entry name" value="ANKYRIN REPEAT DOMAIN-CONTAINING PROTEIN 39 HOMOLOG-RELATED"/>
    <property type="match status" value="1"/>
</dbReference>
<dbReference type="Pfam" id="PF26639">
    <property type="entry name" value="Het-6_barrel"/>
    <property type="match status" value="1"/>
</dbReference>
<sequence length="804" mass="91259">MVIPDDFQTACYVEYTIDSRDQGFCDDANSTSYSWFEASVRRPHDRNNLRSIRICDNRIGNPNFRRRTAERWTPTHPWRVTWNCWVQELRPGDVIESIPRAMYPGWLNIIQYAEIKIEYEAKRISKQLRQQLRAPCAQDHPLFAMPLDPDSRQIRVLELDGKPGTQETYDAVSYVCGTSEDRDEISVQLASTGAALRECKLSIIPLAAAAIRHLRHHSTTTRLWVDCACINQDDVKELALQVQAMGPIFSRARRVHVWLGSEHAGIKAALRIARDAYNVKYRSCEGGSACNCTGTRHTAVTVLQAIIDRESGERPNCQDRRTVWSTFFFEHNERGTTGQDLRAVFQHHWSTFEHNERAYAGGNNSHHVSKLMSHLFDHSWFRRVWCLQEALKSRDASVHCGREVITWKEMFTVNSWLASEDFIRREPHLHSLTVTMPRIWSRLADASAGASPFITDTPFSSQDLPGLTVLDVFTSSLDLKATDPRDKIFAILSLGRDTCAEAELSHWIRPNYEKTVARVFADFTRWWIHRYRSLSILSLIHSHRTRTWQRLTCDMDQSPSIHQPTWAVPSEGRERWARATLEAHSKFRAAGNTAPDLDLLKLDHDASESDGLVIRLKGYRVGEIEDIQHLSLENQDSAATLVASELFECFHSIFDPSNTEEHWKTGTASGSWATFVRLQQDSSRLNNHLFCHAQEGQEVLAIDPLSSGVDGVFVPSLTSWSPACGDPCFFSTVNGMLGLCPWTACRGDTTALLQGANVPYLLRPHPQTDSFDLVGECLVMGIMHGEFLHEQTERGVPAQVFTIS</sequence>
<name>A0AA38WWY1_9EURO</name>
<feature type="domain" description="Heterokaryon incompatibility" evidence="1">
    <location>
        <begin position="169"/>
        <end position="389"/>
    </location>
</feature>
<dbReference type="PANTHER" id="PTHR24148:SF64">
    <property type="entry name" value="HETEROKARYON INCOMPATIBILITY DOMAIN-CONTAINING PROTEIN"/>
    <property type="match status" value="1"/>
</dbReference>
<protein>
    <recommendedName>
        <fullName evidence="1">Heterokaryon incompatibility domain-containing protein</fullName>
    </recommendedName>
</protein>
<dbReference type="Pfam" id="PF06985">
    <property type="entry name" value="HET"/>
    <property type="match status" value="1"/>
</dbReference>
<organism evidence="2 3">
    <name type="scientific">Cladophialophora chaetospira</name>
    <dbReference type="NCBI Taxonomy" id="386627"/>
    <lineage>
        <taxon>Eukaryota</taxon>
        <taxon>Fungi</taxon>
        <taxon>Dikarya</taxon>
        <taxon>Ascomycota</taxon>
        <taxon>Pezizomycotina</taxon>
        <taxon>Eurotiomycetes</taxon>
        <taxon>Chaetothyriomycetidae</taxon>
        <taxon>Chaetothyriales</taxon>
        <taxon>Herpotrichiellaceae</taxon>
        <taxon>Cladophialophora</taxon>
    </lineage>
</organism>
<evidence type="ECO:0000313" key="2">
    <source>
        <dbReference type="EMBL" id="KAJ9602665.1"/>
    </source>
</evidence>
<dbReference type="InterPro" id="IPR052895">
    <property type="entry name" value="HetReg/Transcr_Mod"/>
</dbReference>
<dbReference type="Proteomes" id="UP001172673">
    <property type="component" value="Unassembled WGS sequence"/>
</dbReference>
<dbReference type="InterPro" id="IPR010730">
    <property type="entry name" value="HET"/>
</dbReference>
<accession>A0AA38WWY1</accession>
<comment type="caution">
    <text evidence="2">The sequence shown here is derived from an EMBL/GenBank/DDBJ whole genome shotgun (WGS) entry which is preliminary data.</text>
</comment>
<proteinExistence type="predicted"/>
<dbReference type="EMBL" id="JAPDRK010000025">
    <property type="protein sequence ID" value="KAJ9602665.1"/>
    <property type="molecule type" value="Genomic_DNA"/>
</dbReference>